<dbReference type="PROSITE" id="PS51257">
    <property type="entry name" value="PROKAR_LIPOPROTEIN"/>
    <property type="match status" value="1"/>
</dbReference>
<protein>
    <recommendedName>
        <fullName evidence="3">DUF4920 domain-containing protein</fullName>
    </recommendedName>
</protein>
<name>A0A1H6JD33_9FLAO</name>
<organism evidence="1 2">
    <name type="scientific">Paenimyroides marinum</name>
    <dbReference type="NCBI Taxonomy" id="1159016"/>
    <lineage>
        <taxon>Bacteria</taxon>
        <taxon>Pseudomonadati</taxon>
        <taxon>Bacteroidota</taxon>
        <taxon>Flavobacteriia</taxon>
        <taxon>Flavobacteriales</taxon>
        <taxon>Flavobacteriaceae</taxon>
        <taxon>Paenimyroides</taxon>
    </lineage>
</organism>
<dbReference type="EMBL" id="FNXE01000002">
    <property type="protein sequence ID" value="SEH56937.1"/>
    <property type="molecule type" value="Genomic_DNA"/>
</dbReference>
<keyword evidence="2" id="KW-1185">Reference proteome</keyword>
<reference evidence="1 2" key="1">
    <citation type="submission" date="2016-10" db="EMBL/GenBank/DDBJ databases">
        <authorList>
            <person name="de Groot N.N."/>
        </authorList>
    </citation>
    <scope>NUCLEOTIDE SEQUENCE [LARGE SCALE GENOMIC DNA]</scope>
    <source>
        <strain evidence="1 2">CGMCC 1.10825</strain>
    </source>
</reference>
<dbReference type="InterPro" id="IPR032577">
    <property type="entry name" value="DUF4920"/>
</dbReference>
<dbReference type="OrthoDB" id="129527at2"/>
<dbReference type="Pfam" id="PF16267">
    <property type="entry name" value="DUF4920"/>
    <property type="match status" value="1"/>
</dbReference>
<dbReference type="AlphaFoldDB" id="A0A1H6JD33"/>
<evidence type="ECO:0000313" key="1">
    <source>
        <dbReference type="EMBL" id="SEH56937.1"/>
    </source>
</evidence>
<dbReference type="STRING" id="1159016.SAMN02927937_00255"/>
<accession>A0A1H6JD33</accession>
<dbReference type="Proteomes" id="UP000199634">
    <property type="component" value="Unassembled WGS sequence"/>
</dbReference>
<proteinExistence type="predicted"/>
<sequence>MKKLLLVFATTSLIFACNKKENTTATADTTENQVNYQVFGDSISADGALSKEEMLAKYESMKPVDTLDVKFTSEIISTCKKKGCWMSLKLGNEKEAFVKFKDYAFFVPKEGAENHTTVIAGKAYIEETSVDELKHYAKDAGKSQEEIDAITESKVEYRFMANGVLIAEN</sequence>
<evidence type="ECO:0008006" key="3">
    <source>
        <dbReference type="Google" id="ProtNLM"/>
    </source>
</evidence>
<gene>
    <name evidence="1" type="ORF">SAMN02927937_00255</name>
</gene>
<dbReference type="RefSeq" id="WP_091095521.1">
    <property type="nucleotide sequence ID" value="NZ_FNXE01000002.1"/>
</dbReference>
<evidence type="ECO:0000313" key="2">
    <source>
        <dbReference type="Proteomes" id="UP000199634"/>
    </source>
</evidence>